<proteinExistence type="predicted"/>
<feature type="compositionally biased region" description="Polar residues" evidence="1">
    <location>
        <begin position="228"/>
        <end position="243"/>
    </location>
</feature>
<protein>
    <submittedName>
        <fullName evidence="2">Uncharacterized protein</fullName>
    </submittedName>
</protein>
<gene>
    <name evidence="2" type="ORF">GRF29_112g1289180</name>
</gene>
<dbReference type="Proteomes" id="UP001280581">
    <property type="component" value="Unassembled WGS sequence"/>
</dbReference>
<feature type="region of interest" description="Disordered" evidence="1">
    <location>
        <begin position="201"/>
        <end position="246"/>
    </location>
</feature>
<feature type="compositionally biased region" description="Polar residues" evidence="1">
    <location>
        <begin position="211"/>
        <end position="220"/>
    </location>
</feature>
<dbReference type="EMBL" id="WVTA01000011">
    <property type="protein sequence ID" value="KAK3203439.1"/>
    <property type="molecule type" value="Genomic_DNA"/>
</dbReference>
<reference evidence="2 3" key="1">
    <citation type="submission" date="2021-02" db="EMBL/GenBank/DDBJ databases">
        <title>Genome assembly of Pseudopithomyces chartarum.</title>
        <authorList>
            <person name="Jauregui R."/>
            <person name="Singh J."/>
            <person name="Voisey C."/>
        </authorList>
    </citation>
    <scope>NUCLEOTIDE SEQUENCE [LARGE SCALE GENOMIC DNA]</scope>
    <source>
        <strain evidence="2 3">AGR01</strain>
    </source>
</reference>
<organism evidence="2 3">
    <name type="scientific">Pseudopithomyces chartarum</name>
    <dbReference type="NCBI Taxonomy" id="1892770"/>
    <lineage>
        <taxon>Eukaryota</taxon>
        <taxon>Fungi</taxon>
        <taxon>Dikarya</taxon>
        <taxon>Ascomycota</taxon>
        <taxon>Pezizomycotina</taxon>
        <taxon>Dothideomycetes</taxon>
        <taxon>Pleosporomycetidae</taxon>
        <taxon>Pleosporales</taxon>
        <taxon>Massarineae</taxon>
        <taxon>Didymosphaeriaceae</taxon>
        <taxon>Pseudopithomyces</taxon>
    </lineage>
</organism>
<accession>A0AAN6LRX7</accession>
<dbReference type="AlphaFoldDB" id="A0AAN6LRX7"/>
<evidence type="ECO:0000313" key="3">
    <source>
        <dbReference type="Proteomes" id="UP001280581"/>
    </source>
</evidence>
<sequence>MVLRVPPVNSTTLSRNHETLLLSWILHGWTCLNVQTSKKSGAPISCFQELAAQPSISSPFSTFGTWIAHFPTILTREFDILFFRLLYTSENFRASPEQFWTPLKEPETPYFDAQPDPLDAADNSIQPEEWTLESHPDTDETTGWRNKAKGDDATRRSKVAMLRPTKTSLRTRPQARRSEPLIPSDNISIPVPVLLHHLFSSSTTSDDSSRKANSIGSNHSIGEEQRSTKISISSEPRAQSSFSAVLPEESIDTPLKRFLSGLNESEGGFRGHRDSLTVARSRLLRKRNISPDLFQLKDAVSVAQKHSHVTDHAQPEGEFASAEETAVWKPQASLDAAIMTCPLPDSWKDKEELWDFMESSSGSVHHKERPRGHIHFVGEN</sequence>
<feature type="region of interest" description="Disordered" evidence="1">
    <location>
        <begin position="129"/>
        <end position="186"/>
    </location>
</feature>
<comment type="caution">
    <text evidence="2">The sequence shown here is derived from an EMBL/GenBank/DDBJ whole genome shotgun (WGS) entry which is preliminary data.</text>
</comment>
<evidence type="ECO:0000313" key="2">
    <source>
        <dbReference type="EMBL" id="KAK3203439.1"/>
    </source>
</evidence>
<keyword evidence="3" id="KW-1185">Reference proteome</keyword>
<name>A0AAN6LRX7_9PLEO</name>
<evidence type="ECO:0000256" key="1">
    <source>
        <dbReference type="SAM" id="MobiDB-lite"/>
    </source>
</evidence>